<dbReference type="EMBL" id="LGRX02026936">
    <property type="protein sequence ID" value="KAK3250077.1"/>
    <property type="molecule type" value="Genomic_DNA"/>
</dbReference>
<reference evidence="2 3" key="1">
    <citation type="journal article" date="2015" name="Genome Biol. Evol.">
        <title>Comparative Genomics of a Bacterivorous Green Alga Reveals Evolutionary Causalities and Consequences of Phago-Mixotrophic Mode of Nutrition.</title>
        <authorList>
            <person name="Burns J.A."/>
            <person name="Paasch A."/>
            <person name="Narechania A."/>
            <person name="Kim E."/>
        </authorList>
    </citation>
    <scope>NUCLEOTIDE SEQUENCE [LARGE SCALE GENOMIC DNA]</scope>
    <source>
        <strain evidence="2 3">PLY_AMNH</strain>
    </source>
</reference>
<accession>A0AAE0CA45</accession>
<comment type="caution">
    <text evidence="2">The sequence shown here is derived from an EMBL/GenBank/DDBJ whole genome shotgun (WGS) entry which is preliminary data.</text>
</comment>
<dbReference type="AlphaFoldDB" id="A0AAE0CA45"/>
<feature type="compositionally biased region" description="Polar residues" evidence="1">
    <location>
        <begin position="9"/>
        <end position="19"/>
    </location>
</feature>
<feature type="compositionally biased region" description="Acidic residues" evidence="1">
    <location>
        <begin position="80"/>
        <end position="97"/>
    </location>
</feature>
<gene>
    <name evidence="2" type="ORF">CYMTET_40531</name>
</gene>
<organism evidence="2 3">
    <name type="scientific">Cymbomonas tetramitiformis</name>
    <dbReference type="NCBI Taxonomy" id="36881"/>
    <lineage>
        <taxon>Eukaryota</taxon>
        <taxon>Viridiplantae</taxon>
        <taxon>Chlorophyta</taxon>
        <taxon>Pyramimonadophyceae</taxon>
        <taxon>Pyramimonadales</taxon>
        <taxon>Pyramimonadaceae</taxon>
        <taxon>Cymbomonas</taxon>
    </lineage>
</organism>
<sequence length="130" mass="13975">MRSDDLDLHSSTPSHYSQLRKSDIPRTGGSSIKNGIFQRTPSSSKPTVAWADSRQPDAAQHQSAASTTSPHPDGPHAWGDDTEGEGEEEDGSDEPEYDSERWGSEDEPSAANGTGAFRVSHRITSNHGEG</sequence>
<evidence type="ECO:0000256" key="1">
    <source>
        <dbReference type="SAM" id="MobiDB-lite"/>
    </source>
</evidence>
<feature type="region of interest" description="Disordered" evidence="1">
    <location>
        <begin position="1"/>
        <end position="130"/>
    </location>
</feature>
<dbReference type="Proteomes" id="UP001190700">
    <property type="component" value="Unassembled WGS sequence"/>
</dbReference>
<proteinExistence type="predicted"/>
<evidence type="ECO:0000313" key="3">
    <source>
        <dbReference type="Proteomes" id="UP001190700"/>
    </source>
</evidence>
<feature type="compositionally biased region" description="Low complexity" evidence="1">
    <location>
        <begin position="58"/>
        <end position="69"/>
    </location>
</feature>
<protein>
    <submittedName>
        <fullName evidence="2">Uncharacterized protein</fullName>
    </submittedName>
</protein>
<name>A0AAE0CA45_9CHLO</name>
<keyword evidence="3" id="KW-1185">Reference proteome</keyword>
<feature type="compositionally biased region" description="Polar residues" evidence="1">
    <location>
        <begin position="28"/>
        <end position="46"/>
    </location>
</feature>
<evidence type="ECO:0000313" key="2">
    <source>
        <dbReference type="EMBL" id="KAK3250077.1"/>
    </source>
</evidence>